<reference evidence="2 3" key="1">
    <citation type="journal article" date="2018" name="Nat. Ecol. Evol.">
        <title>Pezizomycetes genomes reveal the molecular basis of ectomycorrhizal truffle lifestyle.</title>
        <authorList>
            <person name="Murat C."/>
            <person name="Payen T."/>
            <person name="Noel B."/>
            <person name="Kuo A."/>
            <person name="Morin E."/>
            <person name="Chen J."/>
            <person name="Kohler A."/>
            <person name="Krizsan K."/>
            <person name="Balestrini R."/>
            <person name="Da Silva C."/>
            <person name="Montanini B."/>
            <person name="Hainaut M."/>
            <person name="Levati E."/>
            <person name="Barry K.W."/>
            <person name="Belfiori B."/>
            <person name="Cichocki N."/>
            <person name="Clum A."/>
            <person name="Dockter R.B."/>
            <person name="Fauchery L."/>
            <person name="Guy J."/>
            <person name="Iotti M."/>
            <person name="Le Tacon F."/>
            <person name="Lindquist E.A."/>
            <person name="Lipzen A."/>
            <person name="Malagnac F."/>
            <person name="Mello A."/>
            <person name="Molinier V."/>
            <person name="Miyauchi S."/>
            <person name="Poulain J."/>
            <person name="Riccioni C."/>
            <person name="Rubini A."/>
            <person name="Sitrit Y."/>
            <person name="Splivallo R."/>
            <person name="Traeger S."/>
            <person name="Wang M."/>
            <person name="Zifcakova L."/>
            <person name="Wipf D."/>
            <person name="Zambonelli A."/>
            <person name="Paolocci F."/>
            <person name="Nowrousian M."/>
            <person name="Ottonello S."/>
            <person name="Baldrian P."/>
            <person name="Spatafora J.W."/>
            <person name="Henrissat B."/>
            <person name="Nagy L.G."/>
            <person name="Aury J.M."/>
            <person name="Wincker P."/>
            <person name="Grigoriev I.V."/>
            <person name="Bonfante P."/>
            <person name="Martin F.M."/>
        </authorList>
    </citation>
    <scope>NUCLEOTIDE SEQUENCE [LARGE SCALE GENOMIC DNA]</scope>
    <source>
        <strain evidence="2 3">RN42</strain>
    </source>
</reference>
<evidence type="ECO:0000313" key="3">
    <source>
        <dbReference type="Proteomes" id="UP000275078"/>
    </source>
</evidence>
<dbReference type="EMBL" id="ML119771">
    <property type="protein sequence ID" value="RPA75120.1"/>
    <property type="molecule type" value="Genomic_DNA"/>
</dbReference>
<organism evidence="2 3">
    <name type="scientific">Ascobolus immersus RN42</name>
    <dbReference type="NCBI Taxonomy" id="1160509"/>
    <lineage>
        <taxon>Eukaryota</taxon>
        <taxon>Fungi</taxon>
        <taxon>Dikarya</taxon>
        <taxon>Ascomycota</taxon>
        <taxon>Pezizomycotina</taxon>
        <taxon>Pezizomycetes</taxon>
        <taxon>Pezizales</taxon>
        <taxon>Ascobolaceae</taxon>
        <taxon>Ascobolus</taxon>
    </lineage>
</organism>
<sequence length="179" mass="19996">MTLEPTPEPPTGSCRAEKDSTQPRPIPYHVQRCAKPSHQTSSFPRHLFLYSDKASDIAQNERTACNEAGWSESRLGDVRAGRTCVTDEEGPQPEACAASGPIITTTSEESYGHGNDGSAVRLSNSLVDPKENSDESKHHSEEPDRPPKAFEEEHYESRARQPDEEALNLFQRDEDWDRC</sequence>
<proteinExistence type="predicted"/>
<feature type="region of interest" description="Disordered" evidence="1">
    <location>
        <begin position="82"/>
        <end position="179"/>
    </location>
</feature>
<protein>
    <submittedName>
        <fullName evidence="2">Uncharacterized protein</fullName>
    </submittedName>
</protein>
<gene>
    <name evidence="2" type="ORF">BJ508DRAFT_332404</name>
</gene>
<evidence type="ECO:0000256" key="1">
    <source>
        <dbReference type="SAM" id="MobiDB-lite"/>
    </source>
</evidence>
<feature type="compositionally biased region" description="Basic and acidic residues" evidence="1">
    <location>
        <begin position="128"/>
        <end position="163"/>
    </location>
</feature>
<evidence type="ECO:0000313" key="2">
    <source>
        <dbReference type="EMBL" id="RPA75120.1"/>
    </source>
</evidence>
<feature type="region of interest" description="Disordered" evidence="1">
    <location>
        <begin position="1"/>
        <end position="27"/>
    </location>
</feature>
<keyword evidence="3" id="KW-1185">Reference proteome</keyword>
<dbReference type="AlphaFoldDB" id="A0A3N4HTJ4"/>
<dbReference type="Proteomes" id="UP000275078">
    <property type="component" value="Unassembled WGS sequence"/>
</dbReference>
<accession>A0A3N4HTJ4</accession>
<feature type="compositionally biased region" description="Pro residues" evidence="1">
    <location>
        <begin position="1"/>
        <end position="10"/>
    </location>
</feature>
<name>A0A3N4HTJ4_ASCIM</name>